<organism evidence="3 4">
    <name type="scientific">Chthoniobacter flavus Ellin428</name>
    <dbReference type="NCBI Taxonomy" id="497964"/>
    <lineage>
        <taxon>Bacteria</taxon>
        <taxon>Pseudomonadati</taxon>
        <taxon>Verrucomicrobiota</taxon>
        <taxon>Spartobacteria</taxon>
        <taxon>Chthoniobacterales</taxon>
        <taxon>Chthoniobacteraceae</taxon>
        <taxon>Chthoniobacter</taxon>
    </lineage>
</organism>
<feature type="signal peptide" evidence="1">
    <location>
        <begin position="1"/>
        <end position="30"/>
    </location>
</feature>
<accession>B4D932</accession>
<dbReference type="SUPFAM" id="SSF51126">
    <property type="entry name" value="Pectin lyase-like"/>
    <property type="match status" value="1"/>
</dbReference>
<dbReference type="Gene3D" id="2.40.128.130">
    <property type="entry name" value="Autotransporter beta-domain"/>
    <property type="match status" value="1"/>
</dbReference>
<dbReference type="InterPro" id="IPR006315">
    <property type="entry name" value="OM_autotransptr_brl_dom"/>
</dbReference>
<dbReference type="GO" id="GO:0019867">
    <property type="term" value="C:outer membrane"/>
    <property type="evidence" value="ECO:0007669"/>
    <property type="project" value="InterPro"/>
</dbReference>
<feature type="domain" description="Autotransporter" evidence="2">
    <location>
        <begin position="455"/>
        <end position="729"/>
    </location>
</feature>
<dbReference type="InterPro" id="IPR036709">
    <property type="entry name" value="Autotransporte_beta_dom_sf"/>
</dbReference>
<dbReference type="FunCoup" id="B4D932">
    <property type="interactions" value="2"/>
</dbReference>
<dbReference type="Pfam" id="PF03797">
    <property type="entry name" value="Autotransporter"/>
    <property type="match status" value="1"/>
</dbReference>
<dbReference type="AlphaFoldDB" id="B4D932"/>
<name>B4D932_9BACT</name>
<dbReference type="NCBIfam" id="TIGR01414">
    <property type="entry name" value="autotrans_barl"/>
    <property type="match status" value="1"/>
</dbReference>
<dbReference type="PROSITE" id="PS51208">
    <property type="entry name" value="AUTOTRANSPORTER"/>
    <property type="match status" value="1"/>
</dbReference>
<dbReference type="eggNOG" id="COG4625">
    <property type="taxonomic scope" value="Bacteria"/>
</dbReference>
<keyword evidence="4" id="KW-1185">Reference proteome</keyword>
<gene>
    <name evidence="3" type="ORF">CfE428DRAFT_5422</name>
</gene>
<reference evidence="3 4" key="1">
    <citation type="journal article" date="2011" name="J. Bacteriol.">
        <title>Genome sequence of Chthoniobacter flavus Ellin428, an aerobic heterotrophic soil bacterium.</title>
        <authorList>
            <person name="Kant R."/>
            <person name="van Passel M.W."/>
            <person name="Palva A."/>
            <person name="Lucas S."/>
            <person name="Lapidus A."/>
            <person name="Glavina Del Rio T."/>
            <person name="Dalin E."/>
            <person name="Tice H."/>
            <person name="Bruce D."/>
            <person name="Goodwin L."/>
            <person name="Pitluck S."/>
            <person name="Larimer F.W."/>
            <person name="Land M.L."/>
            <person name="Hauser L."/>
            <person name="Sangwan P."/>
            <person name="de Vos W.M."/>
            <person name="Janssen P.H."/>
            <person name="Smidt H."/>
        </authorList>
    </citation>
    <scope>NUCLEOTIDE SEQUENCE [LARGE SCALE GENOMIC DNA]</scope>
    <source>
        <strain evidence="3 4">Ellin428</strain>
    </source>
</reference>
<evidence type="ECO:0000256" key="1">
    <source>
        <dbReference type="SAM" id="SignalP"/>
    </source>
</evidence>
<comment type="caution">
    <text evidence="3">The sequence shown here is derived from an EMBL/GenBank/DDBJ whole genome shotgun (WGS) entry which is preliminary data.</text>
</comment>
<dbReference type="InterPro" id="IPR011050">
    <property type="entry name" value="Pectin_lyase_fold/virulence"/>
</dbReference>
<evidence type="ECO:0000313" key="3">
    <source>
        <dbReference type="EMBL" id="EDY17077.1"/>
    </source>
</evidence>
<dbReference type="STRING" id="497964.CfE428DRAFT_5422"/>
<dbReference type="InterPro" id="IPR005546">
    <property type="entry name" value="Autotransporte_beta"/>
</dbReference>
<dbReference type="SMART" id="SM00869">
    <property type="entry name" value="Autotransporter"/>
    <property type="match status" value="1"/>
</dbReference>
<dbReference type="EMBL" id="ABVL01000024">
    <property type="protein sequence ID" value="EDY17077.1"/>
    <property type="molecule type" value="Genomic_DNA"/>
</dbReference>
<keyword evidence="1" id="KW-0732">Signal</keyword>
<evidence type="ECO:0000313" key="4">
    <source>
        <dbReference type="Proteomes" id="UP000005824"/>
    </source>
</evidence>
<sequence>MHNTPLRSLVSRILGFGTAALLGAAASASAAQDVWVGSSELFSEPIWTPPLLFAPFNNWSTGNPPLASEDAIFPGAIPTFPIFASAPPPVDQFANGKTIFLLSIPASFVPPGFPGIFQLTANSLTFQNSYRLIDINTITPFVGPGFSSAPLLLSSGNITVVKGSTAEIDFGLQSVNNTITKLGRGTLLLNGEVFGNLLVRQGTLGVGSTLAFDPTTFAMSETPGTLRVDGKLTLKKNTTFAVQLASPTFYGQVHVNGSANLAGTLSVSYANGFEVQRGQSFDIIHAENGVNGQFSTLTDSHATGTLLTLGVSYRTHDVYLEILQGSFASLPDLTPNQLSVGRELDNVVNDHRVSTLIDHLDRLQLNDVPSALDRIAPEELTSIFTMGVAVDKVQVDNIQRRNEEIRAGSSGFSAAGLAMQGTGPGYSGTFGINTGVAGPNGNDGKESKEMKTVAPEEKRWGIFLSGTGEWLSVNDDRNARGYDLSSGGFTVGVDYKVCPNFAVGLSAGYVGISTDLNDGGRVSVNGGKLGLYATTFVGGWYADVAVDGGYSSYDMHRAGFEGTARGSTDGGDLNVLFGTGYDFKKGAFTFGPTASFNYTYVGIGGFDERGSLAPLRFGSQGQDSLRSAFGFKASYDCKVGGLVIRPEIRAAWQHEYGDSAYQIDSSFANGAGGVFAVNGPKLGRDSALLGAGFAIQCSERCTTYFYYDGELGRTNYHSAAVTGGVRFAF</sequence>
<evidence type="ECO:0000259" key="2">
    <source>
        <dbReference type="PROSITE" id="PS51208"/>
    </source>
</evidence>
<protein>
    <submittedName>
        <fullName evidence="3">Outer membrane autotransporter barrel domain protein</fullName>
    </submittedName>
</protein>
<feature type="chain" id="PRO_5002802607" evidence="1">
    <location>
        <begin position="31"/>
        <end position="729"/>
    </location>
</feature>
<proteinExistence type="predicted"/>
<dbReference type="Proteomes" id="UP000005824">
    <property type="component" value="Unassembled WGS sequence"/>
</dbReference>
<dbReference type="RefSeq" id="WP_006982743.1">
    <property type="nucleotide sequence ID" value="NZ_ABVL01000024.1"/>
</dbReference>
<dbReference type="SUPFAM" id="SSF103515">
    <property type="entry name" value="Autotransporter"/>
    <property type="match status" value="1"/>
</dbReference>
<dbReference type="InParanoid" id="B4D932"/>